<protein>
    <recommendedName>
        <fullName evidence="3">Prolyl 4-hydroxylase alpha subunit Fe(2+) 2OG dioxygenase domain-containing protein</fullName>
    </recommendedName>
</protein>
<dbReference type="AlphaFoldDB" id="A0A830HZ66"/>
<accession>A0A830HZ66</accession>
<evidence type="ECO:0000313" key="2">
    <source>
        <dbReference type="Proteomes" id="UP000660262"/>
    </source>
</evidence>
<organism evidence="1 2">
    <name type="scientific">Pycnococcus provasolii</name>
    <dbReference type="NCBI Taxonomy" id="41880"/>
    <lineage>
        <taxon>Eukaryota</taxon>
        <taxon>Viridiplantae</taxon>
        <taxon>Chlorophyta</taxon>
        <taxon>Pseudoscourfieldiophyceae</taxon>
        <taxon>Pseudoscourfieldiales</taxon>
        <taxon>Pycnococcaceae</taxon>
        <taxon>Pycnococcus</taxon>
    </lineage>
</organism>
<sequence length="305" mass="33854">MGWLVYTPCTLAGRATSMVPDTGTPLADALLDSYKPGDDRFSLLGNATKDDVFAEPYPHIFKTNALPQELYDALAEAFPPMSKAFKRGYPKNNVRVDMPAFKTLKNYDPNTVSHFPVHALWQRFVDYHISSAFYQKLSELAGEHIRKSYGNAVVYGNERFKGISSRTLKRGDRKSSVDLDCQISYNTPTLTKSSVRGPHIDDSAKIYGSLFYMRHPNDTSKGGDFQVYNCNGACKPLPPSKIKSSAGHKVHTQFGSGTVSVAKTVPYQANTLVLFINSKRAVHGVTPRTPSRLPRIFVNLIGNRL</sequence>
<name>A0A830HZ66_9CHLO</name>
<evidence type="ECO:0008006" key="3">
    <source>
        <dbReference type="Google" id="ProtNLM"/>
    </source>
</evidence>
<dbReference type="Proteomes" id="UP000660262">
    <property type="component" value="Unassembled WGS sequence"/>
</dbReference>
<evidence type="ECO:0000313" key="1">
    <source>
        <dbReference type="EMBL" id="GHP12308.1"/>
    </source>
</evidence>
<comment type="caution">
    <text evidence="1">The sequence shown here is derived from an EMBL/GenBank/DDBJ whole genome shotgun (WGS) entry which is preliminary data.</text>
</comment>
<keyword evidence="2" id="KW-1185">Reference proteome</keyword>
<dbReference type="EMBL" id="BNJQ01000040">
    <property type="protein sequence ID" value="GHP12308.1"/>
    <property type="molecule type" value="Genomic_DNA"/>
</dbReference>
<dbReference type="OrthoDB" id="10599799at2759"/>
<proteinExistence type="predicted"/>
<dbReference type="Gene3D" id="2.60.120.620">
    <property type="entry name" value="q2cbj1_9rhob like domain"/>
    <property type="match status" value="1"/>
</dbReference>
<reference evidence="1" key="1">
    <citation type="submission" date="2020-10" db="EMBL/GenBank/DDBJ databases">
        <title>Unveiling of a novel bifunctional photoreceptor, Dualchrome1, isolated from a cosmopolitan green alga.</title>
        <authorList>
            <person name="Suzuki S."/>
            <person name="Kawachi M."/>
        </authorList>
    </citation>
    <scope>NUCLEOTIDE SEQUENCE</scope>
    <source>
        <strain evidence="1">NIES 2893</strain>
    </source>
</reference>
<gene>
    <name evidence="1" type="ORF">PPROV_001103600</name>
</gene>